<dbReference type="Proteomes" id="UP000717696">
    <property type="component" value="Unassembled WGS sequence"/>
</dbReference>
<sequence>MRRHQRLFDDADDSDASFSPEDDTVFDVNEDEASDAETDITEINPFDDVDDHVDVDDLTQLLDNVHPPEYYQWIAAEVNEGALDGQDYSPGTEKLLNAVEEHWQL</sequence>
<protein>
    <submittedName>
        <fullName evidence="2">Uncharacterized protein</fullName>
    </submittedName>
</protein>
<feature type="compositionally biased region" description="Acidic residues" evidence="1">
    <location>
        <begin position="10"/>
        <end position="27"/>
    </location>
</feature>
<proteinExistence type="predicted"/>
<accession>A0A9P9DTC7</accession>
<dbReference type="AlphaFoldDB" id="A0A9P9DTC7"/>
<evidence type="ECO:0000313" key="3">
    <source>
        <dbReference type="Proteomes" id="UP000717696"/>
    </source>
</evidence>
<evidence type="ECO:0000256" key="1">
    <source>
        <dbReference type="SAM" id="MobiDB-lite"/>
    </source>
</evidence>
<comment type="caution">
    <text evidence="2">The sequence shown here is derived from an EMBL/GenBank/DDBJ whole genome shotgun (WGS) entry which is preliminary data.</text>
</comment>
<feature type="region of interest" description="Disordered" evidence="1">
    <location>
        <begin position="32"/>
        <end position="51"/>
    </location>
</feature>
<organism evidence="2 3">
    <name type="scientific">Dactylonectria estremocensis</name>
    <dbReference type="NCBI Taxonomy" id="1079267"/>
    <lineage>
        <taxon>Eukaryota</taxon>
        <taxon>Fungi</taxon>
        <taxon>Dikarya</taxon>
        <taxon>Ascomycota</taxon>
        <taxon>Pezizomycotina</taxon>
        <taxon>Sordariomycetes</taxon>
        <taxon>Hypocreomycetidae</taxon>
        <taxon>Hypocreales</taxon>
        <taxon>Nectriaceae</taxon>
        <taxon>Dactylonectria</taxon>
    </lineage>
</organism>
<keyword evidence="3" id="KW-1185">Reference proteome</keyword>
<reference evidence="2" key="1">
    <citation type="journal article" date="2021" name="Nat. Commun.">
        <title>Genetic determinants of endophytism in the Arabidopsis root mycobiome.</title>
        <authorList>
            <person name="Mesny F."/>
            <person name="Miyauchi S."/>
            <person name="Thiergart T."/>
            <person name="Pickel B."/>
            <person name="Atanasova L."/>
            <person name="Karlsson M."/>
            <person name="Huettel B."/>
            <person name="Barry K.W."/>
            <person name="Haridas S."/>
            <person name="Chen C."/>
            <person name="Bauer D."/>
            <person name="Andreopoulos W."/>
            <person name="Pangilinan J."/>
            <person name="LaButti K."/>
            <person name="Riley R."/>
            <person name="Lipzen A."/>
            <person name="Clum A."/>
            <person name="Drula E."/>
            <person name="Henrissat B."/>
            <person name="Kohler A."/>
            <person name="Grigoriev I.V."/>
            <person name="Martin F.M."/>
            <person name="Hacquard S."/>
        </authorList>
    </citation>
    <scope>NUCLEOTIDE SEQUENCE</scope>
    <source>
        <strain evidence="2">MPI-CAGE-AT-0021</strain>
    </source>
</reference>
<dbReference type="OrthoDB" id="5131826at2759"/>
<feature type="region of interest" description="Disordered" evidence="1">
    <location>
        <begin position="1"/>
        <end position="27"/>
    </location>
</feature>
<name>A0A9P9DTC7_9HYPO</name>
<evidence type="ECO:0000313" key="2">
    <source>
        <dbReference type="EMBL" id="KAH7125038.1"/>
    </source>
</evidence>
<dbReference type="EMBL" id="JAGMUU010000024">
    <property type="protein sequence ID" value="KAH7125038.1"/>
    <property type="molecule type" value="Genomic_DNA"/>
</dbReference>
<gene>
    <name evidence="2" type="ORF">B0J13DRAFT_647199</name>
</gene>